<dbReference type="AlphaFoldDB" id="A0A1L6MZK2"/>
<dbReference type="PANTHER" id="PTHR48073">
    <property type="entry name" value="O-SUCCINYLBENZOATE SYNTHASE-RELATED"/>
    <property type="match status" value="1"/>
</dbReference>
<dbReference type="SFLD" id="SFLDS00001">
    <property type="entry name" value="Enolase"/>
    <property type="match status" value="1"/>
</dbReference>
<dbReference type="InterPro" id="IPR013342">
    <property type="entry name" value="Mandelate_racemase_C"/>
</dbReference>
<dbReference type="EMBL" id="CP016908">
    <property type="protein sequence ID" value="APS00930.1"/>
    <property type="molecule type" value="Genomic_DNA"/>
</dbReference>
<name>A0A1L6MZK2_9BACT</name>
<dbReference type="SUPFAM" id="SSF51604">
    <property type="entry name" value="Enolase C-terminal domain-like"/>
    <property type="match status" value="1"/>
</dbReference>
<dbReference type="Proteomes" id="UP000185544">
    <property type="component" value="Chromosome"/>
</dbReference>
<evidence type="ECO:0000313" key="3">
    <source>
        <dbReference type="EMBL" id="APS00930.1"/>
    </source>
</evidence>
<dbReference type="SMART" id="SM00922">
    <property type="entry name" value="MR_MLE"/>
    <property type="match status" value="1"/>
</dbReference>
<dbReference type="GO" id="GO:0046872">
    <property type="term" value="F:metal ion binding"/>
    <property type="evidence" value="ECO:0007669"/>
    <property type="project" value="UniProtKB-KW"/>
</dbReference>
<dbReference type="KEGG" id="pabo:BCY86_06340"/>
<sequence>MNAWIATLGISPQREPSALFALETALLDLVGQARGESIAFVLGGGGYDKVELSGVLDLAEPLELWEQNKEWLDNQGIRTLKVKVGHQCLSLERELERLEERLCQMRGQRTLRLDANGAWSPAEAILRLSSYSRFCPQFVEEPTKGLGLMELGPCSVPWAADESLVDPSLQPLLLQDGNCSVWVLKPALVGGLLMARALAEKAHQFGVEVVVTHCVDGPVALTAASQLALSLNRPPLACGLAKHKRLGIWKEREIAGFQQPGWITHTHRPGLGWSVEEKEAFLNHMVRLA</sequence>
<reference evidence="3 4" key="1">
    <citation type="submission" date="2016-08" db="EMBL/GenBank/DDBJ databases">
        <title>Identification and validation of antigenic proteins from Pajaroellobacter abortibovis using de-novo genome sequence assembly and reverse vaccinology.</title>
        <authorList>
            <person name="Welly B.T."/>
            <person name="Miller M.R."/>
            <person name="Stott J.L."/>
            <person name="Blanchard M.T."/>
            <person name="Islas-Trejo A.D."/>
            <person name="O'Rourke S.M."/>
            <person name="Young A.E."/>
            <person name="Medrano J.F."/>
            <person name="Van Eenennaam A.L."/>
        </authorList>
    </citation>
    <scope>NUCLEOTIDE SEQUENCE [LARGE SCALE GENOMIC DNA]</scope>
    <source>
        <strain evidence="3 4">BTF92-0548A/99-0131</strain>
    </source>
</reference>
<dbReference type="PANTHER" id="PTHR48073:SF2">
    <property type="entry name" value="O-SUCCINYLBENZOATE SYNTHASE"/>
    <property type="match status" value="1"/>
</dbReference>
<protein>
    <recommendedName>
        <fullName evidence="2">Mandelate racemase/muconate lactonizing enzyme C-terminal domain-containing protein</fullName>
    </recommendedName>
</protein>
<proteinExistence type="predicted"/>
<dbReference type="Pfam" id="PF13378">
    <property type="entry name" value="MR_MLE_C"/>
    <property type="match status" value="1"/>
</dbReference>
<evidence type="ECO:0000259" key="2">
    <source>
        <dbReference type="SMART" id="SM00922"/>
    </source>
</evidence>
<dbReference type="GO" id="GO:0003824">
    <property type="term" value="F:catalytic activity"/>
    <property type="evidence" value="ECO:0007669"/>
    <property type="project" value="UniProtKB-ARBA"/>
</dbReference>
<accession>A0A1L6MZK2</accession>
<organism evidence="3 4">
    <name type="scientific">Pajaroellobacter abortibovis</name>
    <dbReference type="NCBI Taxonomy" id="1882918"/>
    <lineage>
        <taxon>Bacteria</taxon>
        <taxon>Pseudomonadati</taxon>
        <taxon>Myxococcota</taxon>
        <taxon>Polyangia</taxon>
        <taxon>Polyangiales</taxon>
        <taxon>Polyangiaceae</taxon>
    </lineage>
</organism>
<dbReference type="STRING" id="1882918.BCY86_06340"/>
<dbReference type="InterPro" id="IPR036849">
    <property type="entry name" value="Enolase-like_C_sf"/>
</dbReference>
<dbReference type="Gene3D" id="3.30.390.10">
    <property type="entry name" value="Enolase-like, N-terminal domain"/>
    <property type="match status" value="1"/>
</dbReference>
<evidence type="ECO:0000313" key="4">
    <source>
        <dbReference type="Proteomes" id="UP000185544"/>
    </source>
</evidence>
<dbReference type="Gene3D" id="3.20.20.120">
    <property type="entry name" value="Enolase-like C-terminal domain"/>
    <property type="match status" value="1"/>
</dbReference>
<evidence type="ECO:0000256" key="1">
    <source>
        <dbReference type="ARBA" id="ARBA00022723"/>
    </source>
</evidence>
<keyword evidence="1" id="KW-0479">Metal-binding</keyword>
<dbReference type="InterPro" id="IPR029017">
    <property type="entry name" value="Enolase-like_N"/>
</dbReference>
<keyword evidence="4" id="KW-1185">Reference proteome</keyword>
<gene>
    <name evidence="3" type="ORF">BCY86_06340</name>
</gene>
<dbReference type="InterPro" id="IPR029065">
    <property type="entry name" value="Enolase_C-like"/>
</dbReference>
<feature type="domain" description="Mandelate racemase/muconate lactonizing enzyme C-terminal" evidence="2">
    <location>
        <begin position="62"/>
        <end position="157"/>
    </location>
</feature>